<evidence type="ECO:0000313" key="2">
    <source>
        <dbReference type="Proteomes" id="UP000823941"/>
    </source>
</evidence>
<proteinExistence type="predicted"/>
<name>A0ABQ7R423_PLUXY</name>
<accession>A0ABQ7R423</accession>
<sequence length="155" mass="17131">MNVLSECYDIIILTETWLIPTITDNLLIDSRYTVFRSDRDRVATGKKDGGGVLVAVRRGLQATRAALRPPPTAPEPLPVNIDCVTVELPSNKQGKHLFCSNCVVESCGPPLGALVPPDAQHPPLHALVPLHLCTKPMTSHKAPRYRFIEADYKRR</sequence>
<evidence type="ECO:0000313" key="1">
    <source>
        <dbReference type="EMBL" id="KAG7312050.1"/>
    </source>
</evidence>
<protein>
    <recommendedName>
        <fullName evidence="3">Reverse transcriptase domain-containing protein</fullName>
    </recommendedName>
</protein>
<dbReference type="EMBL" id="JAHIBW010000003">
    <property type="protein sequence ID" value="KAG7312050.1"/>
    <property type="molecule type" value="Genomic_DNA"/>
</dbReference>
<gene>
    <name evidence="1" type="ORF">JYU34_001495</name>
</gene>
<organism evidence="1 2">
    <name type="scientific">Plutella xylostella</name>
    <name type="common">Diamondback moth</name>
    <name type="synonym">Plutella maculipennis</name>
    <dbReference type="NCBI Taxonomy" id="51655"/>
    <lineage>
        <taxon>Eukaryota</taxon>
        <taxon>Metazoa</taxon>
        <taxon>Ecdysozoa</taxon>
        <taxon>Arthropoda</taxon>
        <taxon>Hexapoda</taxon>
        <taxon>Insecta</taxon>
        <taxon>Pterygota</taxon>
        <taxon>Neoptera</taxon>
        <taxon>Endopterygota</taxon>
        <taxon>Lepidoptera</taxon>
        <taxon>Glossata</taxon>
        <taxon>Ditrysia</taxon>
        <taxon>Yponomeutoidea</taxon>
        <taxon>Plutellidae</taxon>
        <taxon>Plutella</taxon>
    </lineage>
</organism>
<reference evidence="1 2" key="1">
    <citation type="submission" date="2021-06" db="EMBL/GenBank/DDBJ databases">
        <title>A haploid diamondback moth (Plutella xylostella L.) genome assembly resolves 31 chromosomes and identifies a diamide resistance mutation.</title>
        <authorList>
            <person name="Ward C.M."/>
            <person name="Perry K.D."/>
            <person name="Baker G."/>
            <person name="Powis K."/>
            <person name="Heckel D.G."/>
            <person name="Baxter S.W."/>
        </authorList>
    </citation>
    <scope>NUCLEOTIDE SEQUENCE [LARGE SCALE GENOMIC DNA]</scope>
    <source>
        <strain evidence="1 2">LV</strain>
        <tissue evidence="1">Single pupa</tissue>
    </source>
</reference>
<keyword evidence="2" id="KW-1185">Reference proteome</keyword>
<dbReference type="Proteomes" id="UP000823941">
    <property type="component" value="Chromosome 3"/>
</dbReference>
<evidence type="ECO:0008006" key="3">
    <source>
        <dbReference type="Google" id="ProtNLM"/>
    </source>
</evidence>
<comment type="caution">
    <text evidence="1">The sequence shown here is derived from an EMBL/GenBank/DDBJ whole genome shotgun (WGS) entry which is preliminary data.</text>
</comment>